<evidence type="ECO:0000256" key="4">
    <source>
        <dbReference type="ARBA" id="ARBA00022825"/>
    </source>
</evidence>
<dbReference type="PANTHER" id="PTHR43806:SF11">
    <property type="entry name" value="CEREVISIN-RELATED"/>
    <property type="match status" value="1"/>
</dbReference>
<evidence type="ECO:0000313" key="7">
    <source>
        <dbReference type="EMBL" id="MBO1358496.1"/>
    </source>
</evidence>
<name>A0ABS3LRG2_9PROT</name>
<comment type="similarity">
    <text evidence="1 5">Belongs to the peptidase S8 family.</text>
</comment>
<dbReference type="PROSITE" id="PS51892">
    <property type="entry name" value="SUBTILASE"/>
    <property type="match status" value="1"/>
</dbReference>
<keyword evidence="2 5" id="KW-0645">Protease</keyword>
<sequence length="234" mass="23924">MRTGAGIRIAVIDSGVQPSHPHIDATRLCRGVGVLPDGGVEAGPGSTVDQLGHGTAVMAAIQEKAPDALCVPIRVFGTALRTSAAALVSAIRWAVSEDVDLINLSLGSLNPAHEAVLALAVWEAREGGATVISAAEAGGCACYPGALPSVIGVTLDWDIPRSRYEATQAQDKLTVAASGYPRPIPGVPSRRNLHGVSFAVAQVTGFAALIAEGSSVSHNFDVLREGFMSGAVIS</sequence>
<evidence type="ECO:0000313" key="8">
    <source>
        <dbReference type="Proteomes" id="UP000664771"/>
    </source>
</evidence>
<feature type="active site" description="Charge relay system" evidence="5">
    <location>
        <position position="13"/>
    </location>
</feature>
<dbReference type="InterPro" id="IPR050131">
    <property type="entry name" value="Peptidase_S8_subtilisin-like"/>
</dbReference>
<keyword evidence="3 5" id="KW-0378">Hydrolase</keyword>
<reference evidence="7 8" key="1">
    <citation type="submission" date="2021-03" db="EMBL/GenBank/DDBJ databases">
        <title>The complete genome sequence of Acetobacter sacchari TBRC 11175.</title>
        <authorList>
            <person name="Charoenyingcharoen P."/>
            <person name="Yukphan P."/>
        </authorList>
    </citation>
    <scope>NUCLEOTIDE SEQUENCE [LARGE SCALE GENOMIC DNA]</scope>
    <source>
        <strain evidence="7 8">TBRC 11175</strain>
    </source>
</reference>
<feature type="active site" description="Charge relay system" evidence="5">
    <location>
        <position position="197"/>
    </location>
</feature>
<protein>
    <submittedName>
        <fullName evidence="7">S8 family serine peptidase</fullName>
    </submittedName>
</protein>
<keyword evidence="8" id="KW-1185">Reference proteome</keyword>
<dbReference type="PROSITE" id="PS00136">
    <property type="entry name" value="SUBTILASE_ASP"/>
    <property type="match status" value="1"/>
</dbReference>
<dbReference type="InterPro" id="IPR036852">
    <property type="entry name" value="Peptidase_S8/S53_dom_sf"/>
</dbReference>
<dbReference type="RefSeq" id="WP_207878713.1">
    <property type="nucleotide sequence ID" value="NZ_JAFVMF010000001.1"/>
</dbReference>
<dbReference type="Proteomes" id="UP000664771">
    <property type="component" value="Unassembled WGS sequence"/>
</dbReference>
<dbReference type="PRINTS" id="PR00723">
    <property type="entry name" value="SUBTILISIN"/>
</dbReference>
<feature type="domain" description="Peptidase S8/S53" evidence="6">
    <location>
        <begin position="4"/>
        <end position="212"/>
    </location>
</feature>
<dbReference type="InterPro" id="IPR015500">
    <property type="entry name" value="Peptidase_S8_subtilisin-rel"/>
</dbReference>
<accession>A0ABS3LRG2</accession>
<dbReference type="SUPFAM" id="SSF52743">
    <property type="entry name" value="Subtilisin-like"/>
    <property type="match status" value="1"/>
</dbReference>
<dbReference type="InterPro" id="IPR000209">
    <property type="entry name" value="Peptidase_S8/S53_dom"/>
</dbReference>
<dbReference type="InterPro" id="IPR023827">
    <property type="entry name" value="Peptidase_S8_Asp-AS"/>
</dbReference>
<organism evidence="7 8">
    <name type="scientific">Acetobacter sacchari</name>
    <dbReference type="NCBI Taxonomy" id="2661687"/>
    <lineage>
        <taxon>Bacteria</taxon>
        <taxon>Pseudomonadati</taxon>
        <taxon>Pseudomonadota</taxon>
        <taxon>Alphaproteobacteria</taxon>
        <taxon>Acetobacterales</taxon>
        <taxon>Acetobacteraceae</taxon>
        <taxon>Acetobacter</taxon>
    </lineage>
</organism>
<comment type="caution">
    <text evidence="7">The sequence shown here is derived from an EMBL/GenBank/DDBJ whole genome shotgun (WGS) entry which is preliminary data.</text>
</comment>
<dbReference type="Pfam" id="PF00082">
    <property type="entry name" value="Peptidase_S8"/>
    <property type="match status" value="1"/>
</dbReference>
<feature type="active site" description="Charge relay system" evidence="5">
    <location>
        <position position="53"/>
    </location>
</feature>
<evidence type="ECO:0000256" key="5">
    <source>
        <dbReference type="PROSITE-ProRule" id="PRU01240"/>
    </source>
</evidence>
<evidence type="ECO:0000256" key="1">
    <source>
        <dbReference type="ARBA" id="ARBA00011073"/>
    </source>
</evidence>
<evidence type="ECO:0000256" key="2">
    <source>
        <dbReference type="ARBA" id="ARBA00022670"/>
    </source>
</evidence>
<proteinExistence type="inferred from homology"/>
<gene>
    <name evidence="7" type="ORF">J2D73_01615</name>
</gene>
<evidence type="ECO:0000256" key="3">
    <source>
        <dbReference type="ARBA" id="ARBA00022801"/>
    </source>
</evidence>
<dbReference type="EMBL" id="JAFVMF010000001">
    <property type="protein sequence ID" value="MBO1358496.1"/>
    <property type="molecule type" value="Genomic_DNA"/>
</dbReference>
<evidence type="ECO:0000259" key="6">
    <source>
        <dbReference type="Pfam" id="PF00082"/>
    </source>
</evidence>
<keyword evidence="4 5" id="KW-0720">Serine protease</keyword>
<dbReference type="PANTHER" id="PTHR43806">
    <property type="entry name" value="PEPTIDASE S8"/>
    <property type="match status" value="1"/>
</dbReference>
<dbReference type="Gene3D" id="3.40.50.200">
    <property type="entry name" value="Peptidase S8/S53 domain"/>
    <property type="match status" value="1"/>
</dbReference>